<dbReference type="Pfam" id="PF02371">
    <property type="entry name" value="Transposase_20"/>
    <property type="match status" value="1"/>
</dbReference>
<protein>
    <recommendedName>
        <fullName evidence="2">Transposase IS116/IS110/IS902 C-terminal domain-containing protein</fullName>
    </recommendedName>
</protein>
<evidence type="ECO:0000256" key="1">
    <source>
        <dbReference type="SAM" id="MobiDB-lite"/>
    </source>
</evidence>
<feature type="compositionally biased region" description="Low complexity" evidence="1">
    <location>
        <begin position="21"/>
        <end position="36"/>
    </location>
</feature>
<accession>A0A8J4M6B9</accession>
<dbReference type="AlphaFoldDB" id="A0A8J4M6B9"/>
<comment type="caution">
    <text evidence="3">The sequence shown here is derived from an EMBL/GenBank/DDBJ whole genome shotgun (WGS) entry which is preliminary data.</text>
</comment>
<gene>
    <name evidence="3" type="ORF">ENY07_10415</name>
</gene>
<name>A0A8J4M6B9_9PROT</name>
<dbReference type="InterPro" id="IPR003346">
    <property type="entry name" value="Transposase_20"/>
</dbReference>
<dbReference type="EMBL" id="DTQM01000199">
    <property type="protein sequence ID" value="HGC43616.1"/>
    <property type="molecule type" value="Genomic_DNA"/>
</dbReference>
<dbReference type="GO" id="GO:0006313">
    <property type="term" value="P:DNA transposition"/>
    <property type="evidence" value="ECO:0007669"/>
    <property type="project" value="InterPro"/>
</dbReference>
<feature type="region of interest" description="Disordered" evidence="1">
    <location>
        <begin position="1"/>
        <end position="55"/>
    </location>
</feature>
<dbReference type="GO" id="GO:0004803">
    <property type="term" value="F:transposase activity"/>
    <property type="evidence" value="ECO:0007669"/>
    <property type="project" value="InterPro"/>
</dbReference>
<proteinExistence type="predicted"/>
<feature type="domain" description="Transposase IS116/IS110/IS902 C-terminal" evidence="2">
    <location>
        <begin position="67"/>
        <end position="109"/>
    </location>
</feature>
<dbReference type="GO" id="GO:0003677">
    <property type="term" value="F:DNA binding"/>
    <property type="evidence" value="ECO:0007669"/>
    <property type="project" value="InterPro"/>
</dbReference>
<sequence>MAGSGAASSRIPKPRRCATCCTPASSSSAQARAMSSDSRKRWKPPTSSDEIDQEAGANVEPFRALIRLLATNPGIGDLSARVIRAAIGSDMSRFSSNGHLVSWAGLCPRLSALVVSARVGPIHAQVSSLAAGCFPAGPARGARAGDG</sequence>
<organism evidence="3">
    <name type="scientific">Acidicaldus sp</name>
    <dbReference type="NCBI Taxonomy" id="1872105"/>
    <lineage>
        <taxon>Bacteria</taxon>
        <taxon>Pseudomonadati</taxon>
        <taxon>Pseudomonadota</taxon>
        <taxon>Alphaproteobacteria</taxon>
        <taxon>Acetobacterales</taxon>
        <taxon>Acetobacteraceae</taxon>
        <taxon>Acidicaldus</taxon>
    </lineage>
</organism>
<evidence type="ECO:0000259" key="2">
    <source>
        <dbReference type="Pfam" id="PF02371"/>
    </source>
</evidence>
<evidence type="ECO:0000313" key="3">
    <source>
        <dbReference type="EMBL" id="HGC43616.1"/>
    </source>
</evidence>
<reference evidence="3" key="1">
    <citation type="journal article" date="2020" name="mSystems">
        <title>Genome- and Community-Level Interaction Insights into Carbon Utilization and Element Cycling Functions of Hydrothermarchaeota in Hydrothermal Sediment.</title>
        <authorList>
            <person name="Zhou Z."/>
            <person name="Liu Y."/>
            <person name="Xu W."/>
            <person name="Pan J."/>
            <person name="Luo Z.H."/>
            <person name="Li M."/>
        </authorList>
    </citation>
    <scope>NUCLEOTIDE SEQUENCE</scope>
    <source>
        <strain evidence="3">SpSt-997</strain>
    </source>
</reference>